<dbReference type="AlphaFoldDB" id="A0A564Z3E1"/>
<keyword evidence="2" id="KW-1185">Reference proteome</keyword>
<dbReference type="Proteomes" id="UP000321570">
    <property type="component" value="Unassembled WGS sequence"/>
</dbReference>
<sequence length="111" mass="12502">MSLCNAKFKCLTISRRAEVNSKTFSSPLNGNIERADFQNISSDEQQCFLYVCGLQYSKNVDVRHGVLSGSERGPNITLLDVITEYHQIGNPKKDTALIREGLQTNPQFNDY</sequence>
<proteinExistence type="predicted"/>
<accession>A0A564Z3E1</accession>
<organism evidence="1 2">
    <name type="scientific">Hymenolepis diminuta</name>
    <name type="common">Rat tapeworm</name>
    <dbReference type="NCBI Taxonomy" id="6216"/>
    <lineage>
        <taxon>Eukaryota</taxon>
        <taxon>Metazoa</taxon>
        <taxon>Spiralia</taxon>
        <taxon>Lophotrochozoa</taxon>
        <taxon>Platyhelminthes</taxon>
        <taxon>Cestoda</taxon>
        <taxon>Eucestoda</taxon>
        <taxon>Cyclophyllidea</taxon>
        <taxon>Hymenolepididae</taxon>
        <taxon>Hymenolepis</taxon>
    </lineage>
</organism>
<evidence type="ECO:0000313" key="1">
    <source>
        <dbReference type="EMBL" id="VUZ53946.1"/>
    </source>
</evidence>
<name>A0A564Z3E1_HYMDI</name>
<reference evidence="1 2" key="1">
    <citation type="submission" date="2019-07" db="EMBL/GenBank/DDBJ databases">
        <authorList>
            <person name="Jastrzebski P J."/>
            <person name="Paukszto L."/>
            <person name="Jastrzebski P J."/>
        </authorList>
    </citation>
    <scope>NUCLEOTIDE SEQUENCE [LARGE SCALE GENOMIC DNA]</scope>
    <source>
        <strain evidence="1 2">WMS-il1</strain>
    </source>
</reference>
<evidence type="ECO:0000313" key="2">
    <source>
        <dbReference type="Proteomes" id="UP000321570"/>
    </source>
</evidence>
<dbReference type="EMBL" id="CABIJS010000588">
    <property type="protein sequence ID" value="VUZ53946.1"/>
    <property type="molecule type" value="Genomic_DNA"/>
</dbReference>
<protein>
    <submittedName>
        <fullName evidence="1">Uncharacterized protein</fullName>
    </submittedName>
</protein>
<gene>
    <name evidence="1" type="ORF">WMSIL1_LOCUS12134</name>
</gene>